<accession>A0A9P6J097</accession>
<dbReference type="EMBL" id="JAAAHW010006710">
    <property type="protein sequence ID" value="KAF9956125.1"/>
    <property type="molecule type" value="Genomic_DNA"/>
</dbReference>
<feature type="coiled-coil region" evidence="1">
    <location>
        <begin position="152"/>
        <end position="228"/>
    </location>
</feature>
<sequence>MLKQTQVAHNNRTYETTTPPPYVQSENDIYTTQDNDVAARQGAVGQDLELPQGYDDDLMTQIEHINDPDLLKQLLIQKEQERQGLSANLDLAARLGLSLHEQIQSLEQESSVQIQSLQDQNLALHSKANLSRELTLQLRHSEHEVKELTGHNGFLQKELDSCRQELKAFRKELDELSEQMSEISTEMFDAKAKVNSYAKRLGEVEQELAATQELNANLQHQLDTALQKQKLTHTSTTQAVKMIQSDLGKVFSDGDSMRSTLENLETRQIKCEGKVIEMMTNTREYAQLLEEAQETIHTLRIESDMEGHGWSSRGTHAAIWDNKTGENPEEHLREIKGDPGIRYLPTNNKDRRLQGSKESEATGDLDPMFNTRSLEDAATAGTNSMELAGYSRGVAPDHTHGGAGFSSLGQELDDHPPFSPVNQESLANELAAAIENGSSYHDIHDYDTVGTSFDTYRDSIDLDDPFSTPISAPQRFSLSADLHQRLEENNILQNVLSGGRFGGGGRSRGDSGSGGTGNGNGGGRGLGNAKPIWTAPSTIGITGILYSPGAMRDIRRTLMSLANQQGSCSSTISDMFSPKPARTTALNNNTTTTAAAAAAAVASTEGELTMDTGPTIASSPSPRRTVDGRNVLGLKYLLSATSSADLSNVITKTGAAKPPATGHSAVFSSSSKDTRARWSMAATTGTGATTSTTTTTSSGGSGNSTKAQIPSSTSRSKTSSKTTSNITMTPSKPIPIAGGGTASGGSSGSARGGRKTPSSPASSWSAPSSLFGMTHASRRPSLPDVASSSSSSSSDSSSSSKPYSPWI</sequence>
<dbReference type="OrthoDB" id="5585416at2759"/>
<evidence type="ECO:0000313" key="4">
    <source>
        <dbReference type="Proteomes" id="UP000749646"/>
    </source>
</evidence>
<feature type="compositionally biased region" description="Low complexity" evidence="2">
    <location>
        <begin position="757"/>
        <end position="769"/>
    </location>
</feature>
<keyword evidence="4" id="KW-1185">Reference proteome</keyword>
<feature type="compositionally biased region" description="Low complexity" evidence="2">
    <location>
        <begin position="681"/>
        <end position="698"/>
    </location>
</feature>
<keyword evidence="1" id="KW-0175">Coiled coil</keyword>
<feature type="compositionally biased region" description="Gly residues" evidence="2">
    <location>
        <begin position="737"/>
        <end position="751"/>
    </location>
</feature>
<feature type="region of interest" description="Disordered" evidence="2">
    <location>
        <begin position="1"/>
        <end position="21"/>
    </location>
</feature>
<dbReference type="Proteomes" id="UP000749646">
    <property type="component" value="Unassembled WGS sequence"/>
</dbReference>
<feature type="region of interest" description="Disordered" evidence="2">
    <location>
        <begin position="605"/>
        <end position="624"/>
    </location>
</feature>
<evidence type="ECO:0000313" key="3">
    <source>
        <dbReference type="EMBL" id="KAF9956125.1"/>
    </source>
</evidence>
<evidence type="ECO:0000256" key="1">
    <source>
        <dbReference type="SAM" id="Coils"/>
    </source>
</evidence>
<feature type="compositionally biased region" description="Low complexity" evidence="2">
    <location>
        <begin position="787"/>
        <end position="800"/>
    </location>
</feature>
<feature type="compositionally biased region" description="Gly residues" evidence="2">
    <location>
        <begin position="499"/>
        <end position="526"/>
    </location>
</feature>
<dbReference type="SUPFAM" id="SSF57997">
    <property type="entry name" value="Tropomyosin"/>
    <property type="match status" value="1"/>
</dbReference>
<feature type="region of interest" description="Disordered" evidence="2">
    <location>
        <begin position="495"/>
        <end position="532"/>
    </location>
</feature>
<dbReference type="Gene3D" id="1.10.287.1490">
    <property type="match status" value="1"/>
</dbReference>
<name>A0A9P6J097_9FUNG</name>
<comment type="caution">
    <text evidence="3">The sequence shown here is derived from an EMBL/GenBank/DDBJ whole genome shotgun (WGS) entry which is preliminary data.</text>
</comment>
<evidence type="ECO:0000256" key="2">
    <source>
        <dbReference type="SAM" id="MobiDB-lite"/>
    </source>
</evidence>
<proteinExistence type="predicted"/>
<reference evidence="3" key="1">
    <citation type="journal article" date="2020" name="Fungal Divers.">
        <title>Resolving the Mortierellaceae phylogeny through synthesis of multi-gene phylogenetics and phylogenomics.</title>
        <authorList>
            <person name="Vandepol N."/>
            <person name="Liber J."/>
            <person name="Desiro A."/>
            <person name="Na H."/>
            <person name="Kennedy M."/>
            <person name="Barry K."/>
            <person name="Grigoriev I.V."/>
            <person name="Miller A.N."/>
            <person name="O'Donnell K."/>
            <person name="Stajich J.E."/>
            <person name="Bonito G."/>
        </authorList>
    </citation>
    <scope>NUCLEOTIDE SEQUENCE</scope>
    <source>
        <strain evidence="3">MES-2147</strain>
    </source>
</reference>
<feature type="compositionally biased region" description="Basic and acidic residues" evidence="2">
    <location>
        <begin position="348"/>
        <end position="360"/>
    </location>
</feature>
<feature type="region of interest" description="Disordered" evidence="2">
    <location>
        <begin position="654"/>
        <end position="807"/>
    </location>
</feature>
<protein>
    <submittedName>
        <fullName evidence="3">Uncharacterized protein</fullName>
    </submittedName>
</protein>
<dbReference type="AlphaFoldDB" id="A0A9P6J097"/>
<feature type="compositionally biased region" description="Low complexity" evidence="2">
    <location>
        <begin position="711"/>
        <end position="724"/>
    </location>
</feature>
<feature type="compositionally biased region" description="Polar residues" evidence="2">
    <location>
        <begin position="1"/>
        <end position="17"/>
    </location>
</feature>
<gene>
    <name evidence="3" type="ORF">BGZ65_002947</name>
</gene>
<feature type="region of interest" description="Disordered" evidence="2">
    <location>
        <begin position="338"/>
        <end position="369"/>
    </location>
</feature>
<organism evidence="3 4">
    <name type="scientific">Modicella reniformis</name>
    <dbReference type="NCBI Taxonomy" id="1440133"/>
    <lineage>
        <taxon>Eukaryota</taxon>
        <taxon>Fungi</taxon>
        <taxon>Fungi incertae sedis</taxon>
        <taxon>Mucoromycota</taxon>
        <taxon>Mortierellomycotina</taxon>
        <taxon>Mortierellomycetes</taxon>
        <taxon>Mortierellales</taxon>
        <taxon>Mortierellaceae</taxon>
        <taxon>Modicella</taxon>
    </lineage>
</organism>